<accession>A0A936ZHA7</accession>
<gene>
    <name evidence="1" type="ORF">JI739_07770</name>
</gene>
<proteinExistence type="predicted"/>
<comment type="caution">
    <text evidence="1">The sequence shown here is derived from an EMBL/GenBank/DDBJ whole genome shotgun (WGS) entry which is preliminary data.</text>
</comment>
<protein>
    <submittedName>
        <fullName evidence="1">Uncharacterized protein</fullName>
    </submittedName>
</protein>
<keyword evidence="2" id="KW-1185">Reference proteome</keyword>
<dbReference type="EMBL" id="JAEQNA010000001">
    <property type="protein sequence ID" value="MBL0420238.1"/>
    <property type="molecule type" value="Genomic_DNA"/>
</dbReference>
<name>A0A936ZHA7_9BURK</name>
<evidence type="ECO:0000313" key="1">
    <source>
        <dbReference type="EMBL" id="MBL0420238.1"/>
    </source>
</evidence>
<dbReference type="Proteomes" id="UP000613011">
    <property type="component" value="Unassembled WGS sequence"/>
</dbReference>
<reference evidence="1" key="1">
    <citation type="submission" date="2021-01" db="EMBL/GenBank/DDBJ databases">
        <title>Ramlibacter sp. strain AW1 16S ribosomal RNA gene Genome sequencing and assembly.</title>
        <authorList>
            <person name="Kang M."/>
        </authorList>
    </citation>
    <scope>NUCLEOTIDE SEQUENCE</scope>
    <source>
        <strain evidence="1">AW1</strain>
    </source>
</reference>
<sequence>MNHDFYPGVRLVTHGTYSIRADDGRVWGVMYRVDALNRLQTLSPGPSPADLKADPALRAAVEACKRDFLRREQEAERESQPRRTW</sequence>
<dbReference type="RefSeq" id="WP_201683223.1">
    <property type="nucleotide sequence ID" value="NZ_JAEQNA010000001.1"/>
</dbReference>
<evidence type="ECO:0000313" key="2">
    <source>
        <dbReference type="Proteomes" id="UP000613011"/>
    </source>
</evidence>
<organism evidence="1 2">
    <name type="scientific">Ramlibacter aurantiacus</name>
    <dbReference type="NCBI Taxonomy" id="2801330"/>
    <lineage>
        <taxon>Bacteria</taxon>
        <taxon>Pseudomonadati</taxon>
        <taxon>Pseudomonadota</taxon>
        <taxon>Betaproteobacteria</taxon>
        <taxon>Burkholderiales</taxon>
        <taxon>Comamonadaceae</taxon>
        <taxon>Ramlibacter</taxon>
    </lineage>
</organism>
<dbReference type="AlphaFoldDB" id="A0A936ZHA7"/>